<dbReference type="GO" id="GO:0005164">
    <property type="term" value="F:tumor necrosis factor receptor binding"/>
    <property type="evidence" value="ECO:0007669"/>
    <property type="project" value="InterPro"/>
</dbReference>
<dbReference type="GO" id="GO:0005615">
    <property type="term" value="C:extracellular space"/>
    <property type="evidence" value="ECO:0007669"/>
    <property type="project" value="UniProtKB-KW"/>
</dbReference>
<evidence type="ECO:0000256" key="13">
    <source>
        <dbReference type="ARBA" id="ARBA00033253"/>
    </source>
</evidence>
<evidence type="ECO:0000256" key="16">
    <source>
        <dbReference type="ARBA" id="ARBA00046860"/>
    </source>
</evidence>
<name>A0A8X7XLF5_POLSE</name>
<keyword evidence="8" id="KW-0735">Signal-anchor</keyword>
<gene>
    <name evidence="19" type="primary">Lta</name>
    <name evidence="19" type="ORF">GTO96_0004320</name>
</gene>
<evidence type="ECO:0000256" key="14">
    <source>
        <dbReference type="ARBA" id="ARBA00033263"/>
    </source>
</evidence>
<feature type="non-terminal residue" evidence="19">
    <location>
        <position position="1"/>
    </location>
</feature>
<keyword evidence="9 17" id="KW-1133">Transmembrane helix</keyword>
<dbReference type="AlphaFoldDB" id="A0A8X7XLF5"/>
<dbReference type="PRINTS" id="PR01236">
    <property type="entry name" value="TNFBETA"/>
</dbReference>
<feature type="transmembrane region" description="Helical" evidence="17">
    <location>
        <begin position="27"/>
        <end position="51"/>
    </location>
</feature>
<keyword evidence="6 17" id="KW-0812">Transmembrane</keyword>
<evidence type="ECO:0000256" key="2">
    <source>
        <dbReference type="ARBA" id="ARBA00008670"/>
    </source>
</evidence>
<evidence type="ECO:0000256" key="17">
    <source>
        <dbReference type="SAM" id="Phobius"/>
    </source>
</evidence>
<comment type="caution">
    <text evidence="19">The sequence shown here is derived from an EMBL/GenBank/DDBJ whole genome shotgun (WGS) entry which is preliminary data.</text>
</comment>
<keyword evidence="10 17" id="KW-0472">Membrane</keyword>
<dbReference type="InterPro" id="IPR006052">
    <property type="entry name" value="TNF_dom"/>
</dbReference>
<reference evidence="19 20" key="1">
    <citation type="journal article" date="2021" name="Cell">
        <title>Tracing the genetic footprints of vertebrate landing in non-teleost ray-finned fishes.</title>
        <authorList>
            <person name="Bi X."/>
            <person name="Wang K."/>
            <person name="Yang L."/>
            <person name="Pan H."/>
            <person name="Jiang H."/>
            <person name="Wei Q."/>
            <person name="Fang M."/>
            <person name="Yu H."/>
            <person name="Zhu C."/>
            <person name="Cai Y."/>
            <person name="He Y."/>
            <person name="Gan X."/>
            <person name="Zeng H."/>
            <person name="Yu D."/>
            <person name="Zhu Y."/>
            <person name="Jiang H."/>
            <person name="Qiu Q."/>
            <person name="Yang H."/>
            <person name="Zhang Y.E."/>
            <person name="Wang W."/>
            <person name="Zhu M."/>
            <person name="He S."/>
            <person name="Zhang G."/>
        </authorList>
    </citation>
    <scope>NUCLEOTIDE SEQUENCE [LARGE SCALE GENOMIC DNA]</scope>
    <source>
        <strain evidence="19">Bchr_013</strain>
    </source>
</reference>
<dbReference type="SMART" id="SM00207">
    <property type="entry name" value="TNF"/>
    <property type="match status" value="2"/>
</dbReference>
<dbReference type="PRINTS" id="PR01234">
    <property type="entry name" value="TNECROSISFCT"/>
</dbReference>
<organism evidence="19 20">
    <name type="scientific">Polypterus senegalus</name>
    <name type="common">Senegal bichir</name>
    <dbReference type="NCBI Taxonomy" id="55291"/>
    <lineage>
        <taxon>Eukaryota</taxon>
        <taxon>Metazoa</taxon>
        <taxon>Chordata</taxon>
        <taxon>Craniata</taxon>
        <taxon>Vertebrata</taxon>
        <taxon>Euteleostomi</taxon>
        <taxon>Actinopterygii</taxon>
        <taxon>Polypteriformes</taxon>
        <taxon>Polypteridae</taxon>
        <taxon>Polypterus</taxon>
    </lineage>
</organism>
<comment type="similarity">
    <text evidence="2">Belongs to the tumor necrosis factor family.</text>
</comment>
<feature type="non-terminal residue" evidence="19">
    <location>
        <position position="342"/>
    </location>
</feature>
<feature type="domain" description="THD" evidence="18">
    <location>
        <begin position="90"/>
        <end position="202"/>
    </location>
</feature>
<protein>
    <recommendedName>
        <fullName evidence="4">Lymphotoxin-alpha</fullName>
    </recommendedName>
    <alternativeName>
        <fullName evidence="12">TNF-alpha</fullName>
    </alternativeName>
    <alternativeName>
        <fullName evidence="13">TNF-beta</fullName>
    </alternativeName>
    <alternativeName>
        <fullName evidence="3">Tumor necrosis factor</fullName>
    </alternativeName>
    <alternativeName>
        <fullName evidence="14">Tumor necrosis factor ligand superfamily member 1</fullName>
    </alternativeName>
</protein>
<keyword evidence="5" id="KW-0202">Cytokine</keyword>
<feature type="domain" description="THD" evidence="18">
    <location>
        <begin position="198"/>
        <end position="342"/>
    </location>
</feature>
<dbReference type="InterPro" id="IPR006053">
    <property type="entry name" value="TNF"/>
</dbReference>
<evidence type="ECO:0000313" key="19">
    <source>
        <dbReference type="EMBL" id="KAG2469405.1"/>
    </source>
</evidence>
<evidence type="ECO:0000256" key="9">
    <source>
        <dbReference type="ARBA" id="ARBA00022989"/>
    </source>
</evidence>
<keyword evidence="11" id="KW-1015">Disulfide bond</keyword>
<evidence type="ECO:0000256" key="3">
    <source>
        <dbReference type="ARBA" id="ARBA00013893"/>
    </source>
</evidence>
<proteinExistence type="inferred from homology"/>
<evidence type="ECO:0000256" key="6">
    <source>
        <dbReference type="ARBA" id="ARBA00022692"/>
    </source>
</evidence>
<accession>A0A8X7XLF5</accession>
<evidence type="ECO:0000256" key="1">
    <source>
        <dbReference type="ARBA" id="ARBA00004606"/>
    </source>
</evidence>
<evidence type="ECO:0000256" key="15">
    <source>
        <dbReference type="ARBA" id="ARBA00046146"/>
    </source>
</evidence>
<comment type="subunit">
    <text evidence="16">Homotrimer, and heterotrimer of either two LTB and one LTA subunits or (less prevalent) two LTA and one LTB subunits. Interacts with TNFRSF14.</text>
</comment>
<dbReference type="PANTHER" id="PTHR11471">
    <property type="entry name" value="TUMOR NECROSIS FACTOR FAMILY MEMBER"/>
    <property type="match status" value="1"/>
</dbReference>
<dbReference type="GO" id="GO:0005125">
    <property type="term" value="F:cytokine activity"/>
    <property type="evidence" value="ECO:0007669"/>
    <property type="project" value="UniProtKB-KW"/>
</dbReference>
<evidence type="ECO:0000256" key="4">
    <source>
        <dbReference type="ARBA" id="ARBA00018403"/>
    </source>
</evidence>
<keyword evidence="7" id="KW-0732">Signal</keyword>
<evidence type="ECO:0000259" key="18">
    <source>
        <dbReference type="PROSITE" id="PS50049"/>
    </source>
</evidence>
<dbReference type="SUPFAM" id="SSF49842">
    <property type="entry name" value="TNF-like"/>
    <property type="match status" value="2"/>
</dbReference>
<dbReference type="Gene3D" id="2.60.120.40">
    <property type="match status" value="2"/>
</dbReference>
<keyword evidence="20" id="KW-1185">Reference proteome</keyword>
<dbReference type="PROSITE" id="PS50049">
    <property type="entry name" value="THD_2"/>
    <property type="match status" value="2"/>
</dbReference>
<evidence type="ECO:0000256" key="12">
    <source>
        <dbReference type="ARBA" id="ARBA00029751"/>
    </source>
</evidence>
<sequence length="342" mass="38202">MSTKTVYDVESGSAVVLLEEKQRRSWMGSWFCASVALLTTLLAVLCVCQLLRTQIVADPAKTLDFGEEHLEAPVYHKRSLKPNATDSGKPATHLQASVSDASELHWRNDVDQAFHVNGLKLQGNNLLVPKTGLYFVYSQASFTGDCKDGETVYLLLSIQRKAISYLENRPLLSSMKTVCGDAKDSKDVWFKSIYQGAVFKLEKADVSSDLKWLSDVDQAFLENGMKLEDGVELIIPRNGLYFIYVQAVFETNQVKELTGSGDCVQSTDLSISVQRYSESYPVYVSILSTSRSLCLPKMKDSFHLPLYQGALFKLLKGDKLKVLIDPLEFVDDRKTFFGAFAL</sequence>
<dbReference type="GO" id="GO:0006955">
    <property type="term" value="P:immune response"/>
    <property type="evidence" value="ECO:0007669"/>
    <property type="project" value="InterPro"/>
</dbReference>
<dbReference type="PANTHER" id="PTHR11471:SF23">
    <property type="entry name" value="TUMOR NECROSIS FACTOR"/>
    <property type="match status" value="1"/>
</dbReference>
<comment type="function">
    <text evidence="15">Cytokine that in its homotrimeric form binds to TNFRSF1A/TNFR1, TNFRSF1B/TNFBR and TNFRSF14/HVEM. In its heterotrimeric form with LTB binds to TNFRSF3/LTBR. Lymphotoxin is produced by lymphocytes and is cytotoxic for a wide range of tumor cells in vitro and in vivo.</text>
</comment>
<evidence type="ECO:0000256" key="8">
    <source>
        <dbReference type="ARBA" id="ARBA00022968"/>
    </source>
</evidence>
<evidence type="ECO:0000256" key="10">
    <source>
        <dbReference type="ARBA" id="ARBA00023136"/>
    </source>
</evidence>
<evidence type="ECO:0000256" key="5">
    <source>
        <dbReference type="ARBA" id="ARBA00022514"/>
    </source>
</evidence>
<comment type="subcellular location">
    <subcellularLocation>
        <location evidence="1">Membrane</location>
        <topology evidence="1">Single-pass type II membrane protein</topology>
    </subcellularLocation>
</comment>
<evidence type="ECO:0000313" key="20">
    <source>
        <dbReference type="Proteomes" id="UP000886611"/>
    </source>
</evidence>
<dbReference type="InterPro" id="IPR008983">
    <property type="entry name" value="Tumour_necrosis_fac-like_dom"/>
</dbReference>
<dbReference type="GO" id="GO:0016020">
    <property type="term" value="C:membrane"/>
    <property type="evidence" value="ECO:0007669"/>
    <property type="project" value="UniProtKB-SubCell"/>
</dbReference>
<dbReference type="InterPro" id="IPR002960">
    <property type="entry name" value="TNF_beta"/>
</dbReference>
<dbReference type="Proteomes" id="UP000886611">
    <property type="component" value="Unassembled WGS sequence"/>
</dbReference>
<dbReference type="EMBL" id="JAATIS010000220">
    <property type="protein sequence ID" value="KAG2469405.1"/>
    <property type="molecule type" value="Genomic_DNA"/>
</dbReference>
<dbReference type="Pfam" id="PF00229">
    <property type="entry name" value="TNF"/>
    <property type="match status" value="2"/>
</dbReference>
<evidence type="ECO:0000256" key="7">
    <source>
        <dbReference type="ARBA" id="ARBA00022729"/>
    </source>
</evidence>
<dbReference type="CDD" id="cd00184">
    <property type="entry name" value="TNF"/>
    <property type="match status" value="2"/>
</dbReference>
<evidence type="ECO:0000256" key="11">
    <source>
        <dbReference type="ARBA" id="ARBA00023157"/>
    </source>
</evidence>